<accession>A0ACC5SSY1</accession>
<reference evidence="1" key="1">
    <citation type="submission" date="2021-03" db="EMBL/GenBank/DDBJ databases">
        <title>Genomic Encyclopedia of Type Strains, Phase IV (KMG-IV): sequencing the most valuable type-strain genomes for metagenomic binning, comparative biology and taxonomic classification.</title>
        <authorList>
            <person name="Goeker M."/>
        </authorList>
    </citation>
    <scope>NUCLEOTIDE SEQUENCE</scope>
    <source>
        <strain evidence="1">DSM 18131</strain>
    </source>
</reference>
<dbReference type="EMBL" id="JAGGJR010000002">
    <property type="protein sequence ID" value="MBP1871952.1"/>
    <property type="molecule type" value="Genomic_DNA"/>
</dbReference>
<protein>
    <submittedName>
        <fullName evidence="1">PpGpp synthetase/RelA/SpoT-type nucleotidyltransferase</fullName>
    </submittedName>
</protein>
<organism evidence="1 2">
    <name type="scientific">Ensifer adhaerens</name>
    <name type="common">Sinorhizobium morelense</name>
    <dbReference type="NCBI Taxonomy" id="106592"/>
    <lineage>
        <taxon>Bacteria</taxon>
        <taxon>Pseudomonadati</taxon>
        <taxon>Pseudomonadota</taxon>
        <taxon>Alphaproteobacteria</taxon>
        <taxon>Hyphomicrobiales</taxon>
        <taxon>Rhizobiaceae</taxon>
        <taxon>Sinorhizobium/Ensifer group</taxon>
        <taxon>Ensifer</taxon>
    </lineage>
</organism>
<evidence type="ECO:0000313" key="1">
    <source>
        <dbReference type="EMBL" id="MBP1871952.1"/>
    </source>
</evidence>
<evidence type="ECO:0000313" key="2">
    <source>
        <dbReference type="Proteomes" id="UP000823773"/>
    </source>
</evidence>
<dbReference type="Proteomes" id="UP000823773">
    <property type="component" value="Unassembled WGS sequence"/>
</dbReference>
<name>A0ACC5SSY1_ENSAD</name>
<gene>
    <name evidence="1" type="ORF">J2Z19_001664</name>
</gene>
<sequence length="995" mass="113893">MNIDEYERSHFARYQRFAETVRLILERAISATGDLPRPVSIQSRAKTAMSLRKRLEEAGIIDADVSAVRRDLAGVRLIFYTNNDVNRFLNSSIVFDNFDVDRAATKIHHPLPENDETRYRAVHYTVSLNEARSVLPEYQEFAGLRCEIQIQTILIHAWAETSHDIIYKVDDRQEFGTEALTQIKKRFDRIMDQYLVPAGYEFQRVQQDYERLVAGKELFDQKLLESLRNASNNNDRHQFVTSLGDDLLPLYDDVPSIFPEVLDVLVEAAITARVTPVQPIETPFSSYKGYEASDVTEKAVEIIDRFRYTAIEECFQALQKIFADESNERIRTKISETVGRLAQYNLQIWHQVGSEVQRRLASVMKMQAVVPSTVRPLFIETWNQMLDAEATGNEWTADAVSIQFGEVPIDQVHELRQTAISALFEFFEQAGSDQERRKIFHALENAKRPANRGDSNPDFQRQCLIDHKRIIDFLAARAPSLSYELRETIEHSLLYDYHHAIPLLGTTGAALGCQHQATELTLAIRTIRDAFNEDPTYFRYKILVGYEGVMAWQWDEPEFDPERVESYRDEQSTAMLGEVTDETQEDWLRFLERCAATKSNDLATFPKLGQFIVNLAKRNPSIAEFMLDNANDDLLRFLPGFLNGLFQGADHELYRRVLTTFLAKPGHLSAIALHWRGSSPDDPDTLAQLLHRSLEEDDRQAIAECAVFVIREFPDKVPPLDVVFRPALRHFINNADPSWIRNAWLPTKTPFFDQLDAVDADLILESLLELTELSYDAERLVSYVAVGYLERVWEFLGRRFAHPREESGDHRFEAVPYRFQLLTRRLSSNAELALNKTRSWFDADSSLFAFRGGKVLAQIFPACAADISDALIARVTAGDEDDARFVLGVMQNFHGEPSTHAVLKALLVSFPESDFVRSGVARSIQNTGVVHGEFGFVDSLREKKTLIEPWLNDDSVVADFARQQISSIEREILSEQRRAEERNALRRLEFGEDLS</sequence>
<proteinExistence type="predicted"/>
<comment type="caution">
    <text evidence="1">The sequence shown here is derived from an EMBL/GenBank/DDBJ whole genome shotgun (WGS) entry which is preliminary data.</text>
</comment>
<keyword evidence="2" id="KW-1185">Reference proteome</keyword>